<dbReference type="RefSeq" id="WP_307231552.1">
    <property type="nucleotide sequence ID" value="NZ_JAUSVF010000001.1"/>
</dbReference>
<sequence>MALTAQSLAESEDFFAAMRASARALTAMFAEFPRLSSIFASQQRWLLAQAGFAIYFGCPALGREAGLYSGRFVATAVEYDIASRNTAAAFLQEMLAYRFVKYIDNPPDNRTRPLEPTETALHPVRQWMHVHLAILDGLDGGRRADMLAKDPAMFPGLEARTAYSILENQRLRQPGEAFNLFTWANAGGGVMDYFIGRIESWDRNDQQVAVGPIVAAELCRTFMISKTHFKRLMKRASEMGSLGFQSTGPSAGLWLSQGFVTEYRNYQAEKFAIIDAAFEAEAGKAPAFRELKAVL</sequence>
<name>A0ABU0BU35_9HYPH</name>
<organism evidence="1 2">
    <name type="scientific">Pararhizobium capsulatum DSM 1112</name>
    <dbReference type="NCBI Taxonomy" id="1121113"/>
    <lineage>
        <taxon>Bacteria</taxon>
        <taxon>Pseudomonadati</taxon>
        <taxon>Pseudomonadota</taxon>
        <taxon>Alphaproteobacteria</taxon>
        <taxon>Hyphomicrobiales</taxon>
        <taxon>Rhizobiaceae</taxon>
        <taxon>Rhizobium/Agrobacterium group</taxon>
        <taxon>Pararhizobium</taxon>
    </lineage>
</organism>
<reference evidence="1 2" key="1">
    <citation type="submission" date="2023-07" db="EMBL/GenBank/DDBJ databases">
        <title>Genomic Encyclopedia of Type Strains, Phase IV (KMG-IV): sequencing the most valuable type-strain genomes for metagenomic binning, comparative biology and taxonomic classification.</title>
        <authorList>
            <person name="Goeker M."/>
        </authorList>
    </citation>
    <scope>NUCLEOTIDE SEQUENCE [LARGE SCALE GENOMIC DNA]</scope>
    <source>
        <strain evidence="1 2">DSM 1112</strain>
    </source>
</reference>
<proteinExistence type="predicted"/>
<protein>
    <submittedName>
        <fullName evidence="1">Uncharacterized protein</fullName>
    </submittedName>
</protein>
<gene>
    <name evidence="1" type="ORF">QO002_003309</name>
</gene>
<dbReference type="Proteomes" id="UP001230207">
    <property type="component" value="Unassembled WGS sequence"/>
</dbReference>
<evidence type="ECO:0000313" key="2">
    <source>
        <dbReference type="Proteomes" id="UP001230207"/>
    </source>
</evidence>
<dbReference type="EMBL" id="JAUSVF010000001">
    <property type="protein sequence ID" value="MDQ0321171.1"/>
    <property type="molecule type" value="Genomic_DNA"/>
</dbReference>
<evidence type="ECO:0000313" key="1">
    <source>
        <dbReference type="EMBL" id="MDQ0321171.1"/>
    </source>
</evidence>
<comment type="caution">
    <text evidence="1">The sequence shown here is derived from an EMBL/GenBank/DDBJ whole genome shotgun (WGS) entry which is preliminary data.</text>
</comment>
<accession>A0ABU0BU35</accession>
<keyword evidence="2" id="KW-1185">Reference proteome</keyword>